<dbReference type="Proteomes" id="UP000826793">
    <property type="component" value="Unassembled WGS sequence"/>
</dbReference>
<reference evidence="4" key="2">
    <citation type="submission" date="2021-04" db="EMBL/GenBank/DDBJ databases">
        <authorList>
            <person name="Gilroy R."/>
        </authorList>
    </citation>
    <scope>NUCLEOTIDE SEQUENCE</scope>
    <source>
        <strain evidence="4">CHK185-1770</strain>
    </source>
</reference>
<feature type="compositionally biased region" description="Basic and acidic residues" evidence="2">
    <location>
        <begin position="15"/>
        <end position="25"/>
    </location>
</feature>
<evidence type="ECO:0000313" key="4">
    <source>
        <dbReference type="EMBL" id="HJB98742.1"/>
    </source>
</evidence>
<dbReference type="AlphaFoldDB" id="A0A9D2MWC4"/>
<evidence type="ECO:0000259" key="3">
    <source>
        <dbReference type="PROSITE" id="PS50943"/>
    </source>
</evidence>
<name>A0A9D2MWC4_9FIRM</name>
<keyword evidence="1" id="KW-0238">DNA-binding</keyword>
<feature type="domain" description="HTH cro/C1-type" evidence="3">
    <location>
        <begin position="32"/>
        <end position="86"/>
    </location>
</feature>
<accession>A0A9D2MWC4</accession>
<evidence type="ECO:0000313" key="5">
    <source>
        <dbReference type="Proteomes" id="UP000826793"/>
    </source>
</evidence>
<dbReference type="Gene3D" id="1.10.260.40">
    <property type="entry name" value="lambda repressor-like DNA-binding domains"/>
    <property type="match status" value="1"/>
</dbReference>
<evidence type="ECO:0000256" key="1">
    <source>
        <dbReference type="ARBA" id="ARBA00023125"/>
    </source>
</evidence>
<proteinExistence type="predicted"/>
<dbReference type="SMART" id="SM00530">
    <property type="entry name" value="HTH_XRE"/>
    <property type="match status" value="1"/>
</dbReference>
<gene>
    <name evidence="4" type="ORF">H9710_09220</name>
</gene>
<dbReference type="InterPro" id="IPR001387">
    <property type="entry name" value="Cro/C1-type_HTH"/>
</dbReference>
<dbReference type="PANTHER" id="PTHR46558">
    <property type="entry name" value="TRACRIPTIONAL REGULATORY PROTEIN-RELATED-RELATED"/>
    <property type="match status" value="1"/>
</dbReference>
<reference evidence="4" key="1">
    <citation type="journal article" date="2021" name="PeerJ">
        <title>Extensive microbial diversity within the chicken gut microbiome revealed by metagenomics and culture.</title>
        <authorList>
            <person name="Gilroy R."/>
            <person name="Ravi A."/>
            <person name="Getino M."/>
            <person name="Pursley I."/>
            <person name="Horton D.L."/>
            <person name="Alikhan N.F."/>
            <person name="Baker D."/>
            <person name="Gharbi K."/>
            <person name="Hall N."/>
            <person name="Watson M."/>
            <person name="Adriaenssens E.M."/>
            <person name="Foster-Nyarko E."/>
            <person name="Jarju S."/>
            <person name="Secka A."/>
            <person name="Antonio M."/>
            <person name="Oren A."/>
            <person name="Chaudhuri R.R."/>
            <person name="La Ragione R."/>
            <person name="Hildebrand F."/>
            <person name="Pallen M.J."/>
        </authorList>
    </citation>
    <scope>NUCLEOTIDE SEQUENCE</scope>
    <source>
        <strain evidence="4">CHK185-1770</strain>
    </source>
</reference>
<organism evidence="4 5">
    <name type="scientific">Candidatus Acutalibacter pullicola</name>
    <dbReference type="NCBI Taxonomy" id="2838417"/>
    <lineage>
        <taxon>Bacteria</taxon>
        <taxon>Bacillati</taxon>
        <taxon>Bacillota</taxon>
        <taxon>Clostridia</taxon>
        <taxon>Eubacteriales</taxon>
        <taxon>Acutalibacteraceae</taxon>
        <taxon>Acutalibacter</taxon>
    </lineage>
</organism>
<evidence type="ECO:0000256" key="2">
    <source>
        <dbReference type="SAM" id="MobiDB-lite"/>
    </source>
</evidence>
<dbReference type="PANTHER" id="PTHR46558:SF11">
    <property type="entry name" value="HTH-TYPE TRANSCRIPTIONAL REGULATOR XRE"/>
    <property type="match status" value="1"/>
</dbReference>
<dbReference type="EMBL" id="DWXG01000077">
    <property type="protein sequence ID" value="HJB98742.1"/>
    <property type="molecule type" value="Genomic_DNA"/>
</dbReference>
<dbReference type="CDD" id="cd00093">
    <property type="entry name" value="HTH_XRE"/>
    <property type="match status" value="1"/>
</dbReference>
<dbReference type="PROSITE" id="PS50943">
    <property type="entry name" value="HTH_CROC1"/>
    <property type="match status" value="1"/>
</dbReference>
<dbReference type="InterPro" id="IPR010982">
    <property type="entry name" value="Lambda_DNA-bd_dom_sf"/>
</dbReference>
<feature type="region of interest" description="Disordered" evidence="2">
    <location>
        <begin position="1"/>
        <end position="25"/>
    </location>
</feature>
<dbReference type="Pfam" id="PF13560">
    <property type="entry name" value="HTH_31"/>
    <property type="match status" value="1"/>
</dbReference>
<comment type="caution">
    <text evidence="4">The sequence shown here is derived from an EMBL/GenBank/DDBJ whole genome shotgun (WGS) entry which is preliminary data.</text>
</comment>
<dbReference type="GO" id="GO:0003677">
    <property type="term" value="F:DNA binding"/>
    <property type="evidence" value="ECO:0007669"/>
    <property type="project" value="UniProtKB-KW"/>
</dbReference>
<sequence>MKEHVQNAQVRKATRSREKRELEDKMQIGRHLRQLRLEHNLTQEQVASQLSLNRTAYTHYESGVSLPDILTLFRLCDICAMKPEEMIRLLTSAQE</sequence>
<dbReference type="SUPFAM" id="SSF47413">
    <property type="entry name" value="lambda repressor-like DNA-binding domains"/>
    <property type="match status" value="1"/>
</dbReference>
<protein>
    <submittedName>
        <fullName evidence="4">Helix-turn-helix transcriptional regulator</fullName>
    </submittedName>
</protein>